<evidence type="ECO:0000313" key="10">
    <source>
        <dbReference type="EMBL" id="KKS85248.1"/>
    </source>
</evidence>
<dbReference type="EC" id="2.4.1.21" evidence="7"/>
<dbReference type="HAMAP" id="MF_00484">
    <property type="entry name" value="Glycogen_synth"/>
    <property type="match status" value="1"/>
</dbReference>
<dbReference type="InterPro" id="IPR013534">
    <property type="entry name" value="Starch_synth_cat_dom"/>
</dbReference>
<evidence type="ECO:0000313" key="11">
    <source>
        <dbReference type="Proteomes" id="UP000034050"/>
    </source>
</evidence>
<dbReference type="PANTHER" id="PTHR45825">
    <property type="entry name" value="GRANULE-BOUND STARCH SYNTHASE 1, CHLOROPLASTIC/AMYLOPLASTIC"/>
    <property type="match status" value="1"/>
</dbReference>
<dbReference type="Proteomes" id="UP000034050">
    <property type="component" value="Unassembled WGS sequence"/>
</dbReference>
<feature type="domain" description="Glycosyl transferase family 1" evidence="8">
    <location>
        <begin position="266"/>
        <end position="405"/>
    </location>
</feature>
<name>A0A0G1FEH4_9BACT</name>
<dbReference type="Gene3D" id="3.40.50.2000">
    <property type="entry name" value="Glycogen Phosphorylase B"/>
    <property type="match status" value="2"/>
</dbReference>
<keyword evidence="5 7" id="KW-0808">Transferase</keyword>
<organism evidence="10 11">
    <name type="scientific">Candidatus Gottesmanbacteria bacterium GW2011_GWB1_43_11</name>
    <dbReference type="NCBI Taxonomy" id="1618446"/>
    <lineage>
        <taxon>Bacteria</taxon>
        <taxon>Candidatus Gottesmaniibacteriota</taxon>
    </lineage>
</organism>
<protein>
    <recommendedName>
        <fullName evidence="7">Glycogen synthase</fullName>
        <ecNumber evidence="7">2.4.1.21</ecNumber>
    </recommendedName>
    <alternativeName>
        <fullName evidence="7">Starch [bacterial glycogen] synthase</fullName>
    </alternativeName>
</protein>
<dbReference type="InterPro" id="IPR011835">
    <property type="entry name" value="GS/SS"/>
</dbReference>
<evidence type="ECO:0000256" key="5">
    <source>
        <dbReference type="ARBA" id="ARBA00022679"/>
    </source>
</evidence>
<dbReference type="EMBL" id="LCFD01000019">
    <property type="protein sequence ID" value="KKS85248.1"/>
    <property type="molecule type" value="Genomic_DNA"/>
</dbReference>
<comment type="similarity">
    <text evidence="3 7">Belongs to the glycosyltransferase 1 family. Bacterial/plant glycogen synthase subfamily.</text>
</comment>
<gene>
    <name evidence="7" type="primary">glgA</name>
    <name evidence="10" type="ORF">UV61_C0019G0012</name>
</gene>
<proteinExistence type="inferred from homology"/>
<dbReference type="GO" id="GO:0009011">
    <property type="term" value="F:alpha-1,4-glucan glucosyltransferase (ADP-glucose donor) activity"/>
    <property type="evidence" value="ECO:0007669"/>
    <property type="project" value="UniProtKB-UniRule"/>
</dbReference>
<dbReference type="PANTHER" id="PTHR45825:SF11">
    <property type="entry name" value="ALPHA AMYLASE DOMAIN-CONTAINING PROTEIN"/>
    <property type="match status" value="1"/>
</dbReference>
<dbReference type="SUPFAM" id="SSF53756">
    <property type="entry name" value="UDP-Glycosyltransferase/glycogen phosphorylase"/>
    <property type="match status" value="1"/>
</dbReference>
<evidence type="ECO:0000256" key="4">
    <source>
        <dbReference type="ARBA" id="ARBA00022676"/>
    </source>
</evidence>
<sequence length="444" mass="50398">MLVVHIAFECAPIYKTGGLGDVVGSLPIALSKLGVEVAVVIPGYGFIKRKKYLPGTQISVFYAESQWFTKPNTRHDPKIQAVKYAHFAIASLDELKRRDIRPDILHCHDWHAGLIPWLLKAQPDAFFARTKTILTIHNIAYQGNFPLAFLKRAETQNIYELLAKQHKRISFLKEGIRAADFISTVSPHHATEIRRGKVGFGLSQVVRGKRGKFVGIINGIDYRVWNPRTDRLIRRRFGRTTLTAGKSENKTFLQKQLGLTVSPEIPLFGFVARLSSQKGIDVLLPLLQNVPKRRIQIVILGAGEAKYTQLLKRLQTPEFNKWVSLNFKFDEKLAHQIYAASDFFLIPSHYEPCGLTQMISMAYGAIPVATDVGGLHDTIISGKTGFLFRKITSPELLNTVRQALHVYIETGKLAKFRRLLLRQNFSWDKSAREYVRLYRKVAHL</sequence>
<dbReference type="NCBIfam" id="TIGR02095">
    <property type="entry name" value="glgA"/>
    <property type="match status" value="1"/>
</dbReference>
<evidence type="ECO:0000256" key="6">
    <source>
        <dbReference type="ARBA" id="ARBA00023056"/>
    </source>
</evidence>
<dbReference type="Pfam" id="PF08323">
    <property type="entry name" value="Glyco_transf_5"/>
    <property type="match status" value="1"/>
</dbReference>
<comment type="pathway">
    <text evidence="7">Glycan biosynthesis; glycogen biosynthesis.</text>
</comment>
<dbReference type="UniPathway" id="UPA00164"/>
<dbReference type="AlphaFoldDB" id="A0A0G1FEH4"/>
<comment type="function">
    <text evidence="2 7">Synthesizes alpha-1,4-glucan chains using ADP-glucose.</text>
</comment>
<feature type="domain" description="Starch synthase catalytic" evidence="9">
    <location>
        <begin position="3"/>
        <end position="207"/>
    </location>
</feature>
<feature type="binding site" evidence="7">
    <location>
        <position position="15"/>
    </location>
    <ligand>
        <name>ADP-alpha-D-glucose</name>
        <dbReference type="ChEBI" id="CHEBI:57498"/>
    </ligand>
</feature>
<reference evidence="10 11" key="1">
    <citation type="journal article" date="2015" name="Nature">
        <title>rRNA introns, odd ribosomes, and small enigmatic genomes across a large radiation of phyla.</title>
        <authorList>
            <person name="Brown C.T."/>
            <person name="Hug L.A."/>
            <person name="Thomas B.C."/>
            <person name="Sharon I."/>
            <person name="Castelle C.J."/>
            <person name="Singh A."/>
            <person name="Wilkins M.J."/>
            <person name="Williams K.H."/>
            <person name="Banfield J.F."/>
        </authorList>
    </citation>
    <scope>NUCLEOTIDE SEQUENCE [LARGE SCALE GENOMIC DNA]</scope>
</reference>
<evidence type="ECO:0000256" key="2">
    <source>
        <dbReference type="ARBA" id="ARBA00002764"/>
    </source>
</evidence>
<accession>A0A0G1FEH4</accession>
<dbReference type="InterPro" id="IPR001296">
    <property type="entry name" value="Glyco_trans_1"/>
</dbReference>
<dbReference type="PATRIC" id="fig|1618446.3.peg.1366"/>
<keyword evidence="6 7" id="KW-0320">Glycogen biosynthesis</keyword>
<dbReference type="GO" id="GO:0004373">
    <property type="term" value="F:alpha-1,4-glucan glucosyltransferase (UDP-glucose donor) activity"/>
    <property type="evidence" value="ECO:0007669"/>
    <property type="project" value="InterPro"/>
</dbReference>
<evidence type="ECO:0000256" key="1">
    <source>
        <dbReference type="ARBA" id="ARBA00001478"/>
    </source>
</evidence>
<evidence type="ECO:0000259" key="9">
    <source>
        <dbReference type="Pfam" id="PF08323"/>
    </source>
</evidence>
<evidence type="ECO:0000259" key="8">
    <source>
        <dbReference type="Pfam" id="PF00534"/>
    </source>
</evidence>
<dbReference type="STRING" id="1618446.UV61_C0019G0012"/>
<dbReference type="Pfam" id="PF00534">
    <property type="entry name" value="Glycos_transf_1"/>
    <property type="match status" value="1"/>
</dbReference>
<evidence type="ECO:0000256" key="3">
    <source>
        <dbReference type="ARBA" id="ARBA00010281"/>
    </source>
</evidence>
<dbReference type="CDD" id="cd03791">
    <property type="entry name" value="GT5_Glycogen_synthase_DULL1-like"/>
    <property type="match status" value="1"/>
</dbReference>
<comment type="caution">
    <text evidence="10">The sequence shown here is derived from an EMBL/GenBank/DDBJ whole genome shotgun (WGS) entry which is preliminary data.</text>
</comment>
<dbReference type="GO" id="GO:0005978">
    <property type="term" value="P:glycogen biosynthetic process"/>
    <property type="evidence" value="ECO:0007669"/>
    <property type="project" value="UniProtKB-UniRule"/>
</dbReference>
<evidence type="ECO:0000256" key="7">
    <source>
        <dbReference type="HAMAP-Rule" id="MF_00484"/>
    </source>
</evidence>
<keyword evidence="4 7" id="KW-0328">Glycosyltransferase</keyword>
<comment type="catalytic activity">
    <reaction evidence="1 7">
        <text>[(1-&gt;4)-alpha-D-glucosyl](n) + ADP-alpha-D-glucose = [(1-&gt;4)-alpha-D-glucosyl](n+1) + ADP + H(+)</text>
        <dbReference type="Rhea" id="RHEA:18189"/>
        <dbReference type="Rhea" id="RHEA-COMP:9584"/>
        <dbReference type="Rhea" id="RHEA-COMP:9587"/>
        <dbReference type="ChEBI" id="CHEBI:15378"/>
        <dbReference type="ChEBI" id="CHEBI:15444"/>
        <dbReference type="ChEBI" id="CHEBI:57498"/>
        <dbReference type="ChEBI" id="CHEBI:456216"/>
        <dbReference type="EC" id="2.4.1.21"/>
    </reaction>
</comment>